<dbReference type="PANTHER" id="PTHR40642">
    <property type="entry name" value="YALI0F31295P"/>
    <property type="match status" value="1"/>
</dbReference>
<feature type="region of interest" description="Disordered" evidence="2">
    <location>
        <begin position="257"/>
        <end position="318"/>
    </location>
</feature>
<dbReference type="EMBL" id="GL698541">
    <property type="protein sequence ID" value="EFY86686.1"/>
    <property type="molecule type" value="Genomic_DNA"/>
</dbReference>
<feature type="compositionally biased region" description="Acidic residues" evidence="2">
    <location>
        <begin position="15"/>
        <end position="30"/>
    </location>
</feature>
<protein>
    <submittedName>
        <fullName evidence="3">Uncharacterized protein</fullName>
    </submittedName>
</protein>
<feature type="compositionally biased region" description="Basic residues" evidence="2">
    <location>
        <begin position="293"/>
        <end position="302"/>
    </location>
</feature>
<name>E9EBN6_METAQ</name>
<feature type="region of interest" description="Disordered" evidence="2">
    <location>
        <begin position="1"/>
        <end position="81"/>
    </location>
</feature>
<feature type="coiled-coil region" evidence="1">
    <location>
        <begin position="85"/>
        <end position="112"/>
    </location>
</feature>
<dbReference type="InParanoid" id="E9EBN6"/>
<dbReference type="Pfam" id="PF12720">
    <property type="entry name" value="DUF3807"/>
    <property type="match status" value="1"/>
</dbReference>
<dbReference type="OrthoDB" id="5335351at2759"/>
<proteinExistence type="predicted"/>
<dbReference type="Proteomes" id="UP000002499">
    <property type="component" value="Unassembled WGS sequence"/>
</dbReference>
<dbReference type="PANTHER" id="PTHR40642:SF1">
    <property type="entry name" value="YALI0F31295P"/>
    <property type="match status" value="1"/>
</dbReference>
<dbReference type="STRING" id="655827.E9EBN6"/>
<feature type="compositionally biased region" description="Pro residues" evidence="2">
    <location>
        <begin position="44"/>
        <end position="53"/>
    </location>
</feature>
<feature type="compositionally biased region" description="Basic and acidic residues" evidence="2">
    <location>
        <begin position="303"/>
        <end position="318"/>
    </location>
</feature>
<sequence>MSPPPPSPPGSPADESGESSPFEDGDEQAGGDDTVTISDMGPQAQPPAQPQDSPPEARESHHYTSTSSPSPPPADVPPFDWDYFESRYEKALQEAEEEENEILKEAEALAKYFRAWASAASAHDDDRAVKRLRTRQRFVNLAEEKMAQKQKHSASILHMRMAEAGTSNWQDLVGSLRLSHNELFEFHESHFSADAVANFGSVFLNATEKQETYESHTGEDWNGEVDDGLGYYEDGVKRTLTDEQIEIFRHSELRHLERQQEHAKSSKSIGSMTGRSQLTSMERNNAVNLATRSSKKKKKKARSEKQDDPKPDLRKRTWDVVDAGLDSLDYD</sequence>
<accession>E9EBN6</accession>
<gene>
    <name evidence="3" type="ORF">MAC_07284</name>
</gene>
<evidence type="ECO:0000313" key="4">
    <source>
        <dbReference type="Proteomes" id="UP000002499"/>
    </source>
</evidence>
<dbReference type="OMA" id="INTEPQG"/>
<dbReference type="AlphaFoldDB" id="E9EBN6"/>
<evidence type="ECO:0000313" key="3">
    <source>
        <dbReference type="EMBL" id="EFY86686.1"/>
    </source>
</evidence>
<keyword evidence="1" id="KW-0175">Coiled coil</keyword>
<evidence type="ECO:0000256" key="1">
    <source>
        <dbReference type="SAM" id="Coils"/>
    </source>
</evidence>
<dbReference type="HOGENOM" id="CLU_072643_0_0_1"/>
<keyword evidence="4" id="KW-1185">Reference proteome</keyword>
<feature type="compositionally biased region" description="Pro residues" evidence="2">
    <location>
        <begin position="1"/>
        <end position="11"/>
    </location>
</feature>
<dbReference type="eggNOG" id="ENOG502SA5E">
    <property type="taxonomic scope" value="Eukaryota"/>
</dbReference>
<organism evidence="4">
    <name type="scientific">Metarhizium acridum (strain CQMa 102)</name>
    <dbReference type="NCBI Taxonomy" id="655827"/>
    <lineage>
        <taxon>Eukaryota</taxon>
        <taxon>Fungi</taxon>
        <taxon>Dikarya</taxon>
        <taxon>Ascomycota</taxon>
        <taxon>Pezizomycotina</taxon>
        <taxon>Sordariomycetes</taxon>
        <taxon>Hypocreomycetidae</taxon>
        <taxon>Hypocreales</taxon>
        <taxon>Clavicipitaceae</taxon>
        <taxon>Metarhizium</taxon>
    </lineage>
</organism>
<reference evidence="3 4" key="1">
    <citation type="journal article" date="2011" name="PLoS Genet.">
        <title>Genome sequencing and comparative transcriptomics of the model entomopathogenic fungi Metarhizium anisopliae and M. acridum.</title>
        <authorList>
            <person name="Gao Q."/>
            <person name="Jin K."/>
            <person name="Ying S.H."/>
            <person name="Zhang Y."/>
            <person name="Xiao G."/>
            <person name="Shang Y."/>
            <person name="Duan Z."/>
            <person name="Hu X."/>
            <person name="Xie X.Q."/>
            <person name="Zhou G."/>
            <person name="Peng G."/>
            <person name="Luo Z."/>
            <person name="Huang W."/>
            <person name="Wang B."/>
            <person name="Fang W."/>
            <person name="Wang S."/>
            <person name="Zhong Y."/>
            <person name="Ma L.J."/>
            <person name="St Leger R.J."/>
            <person name="Zhao G.P."/>
            <person name="Pei Y."/>
            <person name="Feng M.G."/>
            <person name="Xia Y."/>
            <person name="Wang C."/>
        </authorList>
    </citation>
    <scope>NUCLEOTIDE SEQUENCE [LARGE SCALE GENOMIC DNA]</scope>
    <source>
        <strain evidence="3 4">CQMa 102</strain>
    </source>
</reference>
<dbReference type="InterPro" id="IPR024526">
    <property type="entry name" value="DUF3807"/>
</dbReference>
<feature type="compositionally biased region" description="Polar residues" evidence="2">
    <location>
        <begin position="266"/>
        <end position="292"/>
    </location>
</feature>
<evidence type="ECO:0000256" key="2">
    <source>
        <dbReference type="SAM" id="MobiDB-lite"/>
    </source>
</evidence>